<proteinExistence type="predicted"/>
<dbReference type="Gene3D" id="1.20.1050.80">
    <property type="entry name" value="VPS9 domain"/>
    <property type="match status" value="2"/>
</dbReference>
<feature type="compositionally biased region" description="Low complexity" evidence="1">
    <location>
        <begin position="368"/>
        <end position="382"/>
    </location>
</feature>
<keyword evidence="5" id="KW-1185">Reference proteome</keyword>
<evidence type="ECO:0000313" key="4">
    <source>
        <dbReference type="EMBL" id="KAG0312037.1"/>
    </source>
</evidence>
<dbReference type="GO" id="GO:0005085">
    <property type="term" value="F:guanyl-nucleotide exchange factor activity"/>
    <property type="evidence" value="ECO:0007669"/>
    <property type="project" value="InterPro"/>
</dbReference>
<dbReference type="InterPro" id="IPR003123">
    <property type="entry name" value="VPS9"/>
</dbReference>
<dbReference type="InterPro" id="IPR000595">
    <property type="entry name" value="cNMP-bd_dom"/>
</dbReference>
<dbReference type="SMART" id="SM00167">
    <property type="entry name" value="VPS9"/>
    <property type="match status" value="1"/>
</dbReference>
<dbReference type="GO" id="GO:0016192">
    <property type="term" value="P:vesicle-mediated transport"/>
    <property type="evidence" value="ECO:0007669"/>
    <property type="project" value="InterPro"/>
</dbReference>
<evidence type="ECO:0000259" key="3">
    <source>
        <dbReference type="PROSITE" id="PS51205"/>
    </source>
</evidence>
<feature type="region of interest" description="Disordered" evidence="1">
    <location>
        <begin position="1019"/>
        <end position="1041"/>
    </location>
</feature>
<comment type="caution">
    <text evidence="4">The sequence shown here is derived from an EMBL/GenBank/DDBJ whole genome shotgun (WGS) entry which is preliminary data.</text>
</comment>
<feature type="compositionally biased region" description="Low complexity" evidence="1">
    <location>
        <begin position="85"/>
        <end position="100"/>
    </location>
</feature>
<dbReference type="InterPro" id="IPR045046">
    <property type="entry name" value="Vps9-like"/>
</dbReference>
<organism evidence="4 5">
    <name type="scientific">Linnemannia gamsii</name>
    <dbReference type="NCBI Taxonomy" id="64522"/>
    <lineage>
        <taxon>Eukaryota</taxon>
        <taxon>Fungi</taxon>
        <taxon>Fungi incertae sedis</taxon>
        <taxon>Mucoromycota</taxon>
        <taxon>Mortierellomycotina</taxon>
        <taxon>Mortierellomycetes</taxon>
        <taxon>Mortierellales</taxon>
        <taxon>Mortierellaceae</taxon>
        <taxon>Linnemannia</taxon>
    </lineage>
</organism>
<reference evidence="4" key="1">
    <citation type="journal article" date="2020" name="Fungal Divers.">
        <title>Resolving the Mortierellaceae phylogeny through synthesis of multi-gene phylogenetics and phylogenomics.</title>
        <authorList>
            <person name="Vandepol N."/>
            <person name="Liber J."/>
            <person name="Desiro A."/>
            <person name="Na H."/>
            <person name="Kennedy M."/>
            <person name="Barry K."/>
            <person name="Grigoriev I.V."/>
            <person name="Miller A.N."/>
            <person name="O'Donnell K."/>
            <person name="Stajich J.E."/>
            <person name="Bonito G."/>
        </authorList>
    </citation>
    <scope>NUCLEOTIDE SEQUENCE</scope>
    <source>
        <strain evidence="4">NVP60</strain>
    </source>
</reference>
<feature type="region of interest" description="Disordered" evidence="1">
    <location>
        <begin position="1"/>
        <end position="121"/>
    </location>
</feature>
<evidence type="ECO:0000259" key="2">
    <source>
        <dbReference type="PROSITE" id="PS50042"/>
    </source>
</evidence>
<accession>A0A9P6R3R0</accession>
<dbReference type="PROSITE" id="PS51205">
    <property type="entry name" value="VPS9"/>
    <property type="match status" value="1"/>
</dbReference>
<feature type="region of interest" description="Disordered" evidence="1">
    <location>
        <begin position="963"/>
        <end position="985"/>
    </location>
</feature>
<protein>
    <recommendedName>
        <fullName evidence="6">VPS9 domain-containing protein</fullName>
    </recommendedName>
</protein>
<gene>
    <name evidence="4" type="ORF">BGZ97_011482</name>
</gene>
<dbReference type="InterPro" id="IPR037191">
    <property type="entry name" value="VPS9_dom_sf"/>
</dbReference>
<dbReference type="GO" id="GO:0031267">
    <property type="term" value="F:small GTPase binding"/>
    <property type="evidence" value="ECO:0007669"/>
    <property type="project" value="TreeGrafter"/>
</dbReference>
<feature type="compositionally biased region" description="Polar residues" evidence="1">
    <location>
        <begin position="595"/>
        <end position="604"/>
    </location>
</feature>
<dbReference type="GO" id="GO:0030139">
    <property type="term" value="C:endocytic vesicle"/>
    <property type="evidence" value="ECO:0007669"/>
    <property type="project" value="TreeGrafter"/>
</dbReference>
<feature type="region of interest" description="Disordered" evidence="1">
    <location>
        <begin position="134"/>
        <end position="169"/>
    </location>
</feature>
<dbReference type="EMBL" id="JAAAIN010000650">
    <property type="protein sequence ID" value="KAG0312037.1"/>
    <property type="molecule type" value="Genomic_DNA"/>
</dbReference>
<evidence type="ECO:0000313" key="5">
    <source>
        <dbReference type="Proteomes" id="UP000823405"/>
    </source>
</evidence>
<dbReference type="AlphaFoldDB" id="A0A9P6R3R0"/>
<sequence length="1098" mass="117970">MQNIPGLSFFDGLTRSRTSPSVPNTIRPASATSPPDTPLRDAAPFASLRSHSHPLGGSESGIDNAREASETFDDPLSPSGTALPAASFSRRAASVSAASSPMPGLPTRRTSGNTTTTRSSILSKDSIFSAPILNRRPSSIAENGTGAPSSSQATGGRERSSSFLGRESNEPTAKDVALMALGTQAFAMLKRIQEHPIELADIIRLLVTKKAILILPTYPASTEDPVPQRAYYEDHVIIPESNSGESLFVTLSGIRGILKPASSSIALLGLATGQDFGTMVSDASGPTKRSFFDSISKSERATSTNAEHELELVNSSRKPVVIFVESVGSVQALLVDKMIPRPEGEETPTPIVPLASGIQSVRDRSAARRTASSASSVRSMSFAEEKEKDATPLPKLPKIASDVPLEWDNMIRDLERYLMVIKLRKSPLPNADRYANEFQRKYDEVRHRFEAYGSASGMSNRWNELDFDEVQQWVEAWLCREMYSVIFPQSADGPNSQDYLQDEQLQAKIAALNFLDLTLEHLGFVLEHPEDVEHIAQVVREGGVEMQKLALVKSPTDKMNVILSSHRVVVDALNREPAVQEMLAEADQAMETPAVTRSSDTQEVTPVIASSAGLTSPTAELKAADSKPSSPTSTKSKRFSMPKIMMDGDIPRINSPLSPGVRQPKIPMDEGYERRSQADDDESVSRPVSAKETVETKETALTSTNADAEQKQDDTESDAKEDNTTLVNPASIELPMSPTPAEESSTLSIVVPEVVETTTASKTELVEADSSLPALPSSRKQYSADVLLPLLIFSVVKSNPPMLISNLRYIQRFKVQDHLTGELAYSLTNMMAVVSFLEELDPQAFGLSSDIRVLSDLSDIHANTGRPNPAAVPLLNFQEGLDHTKALGHKVSQELVGVAEEGLKVISDVVQDGYSKFFGRFLTTSDGSTPFGGIVPKGQTQTRGTRSLSAASSLAATAAAAAASVNPANSLEEERKRRAAAATNAMASAGPWTGAGLPDEKSRISGLVSPAGVTSNISPVSVDGSAGTTGVEKSSPHDSAMEAAARNRVLDFLRTAEGPQIQFMACTNSGDLRLSDVKGLLEDYQRIGKMLEQAKRLA</sequence>
<feature type="region of interest" description="Disordered" evidence="1">
    <location>
        <begin position="589"/>
        <end position="745"/>
    </location>
</feature>
<feature type="compositionally biased region" description="Polar residues" evidence="1">
    <location>
        <begin position="136"/>
        <end position="154"/>
    </location>
</feature>
<name>A0A9P6R3R0_9FUNG</name>
<evidence type="ECO:0000256" key="1">
    <source>
        <dbReference type="SAM" id="MobiDB-lite"/>
    </source>
</evidence>
<dbReference type="Proteomes" id="UP000823405">
    <property type="component" value="Unassembled WGS sequence"/>
</dbReference>
<dbReference type="GO" id="GO:0005829">
    <property type="term" value="C:cytosol"/>
    <property type="evidence" value="ECO:0007669"/>
    <property type="project" value="TreeGrafter"/>
</dbReference>
<dbReference type="PANTHER" id="PTHR23101">
    <property type="entry name" value="RAB GDP/GTP EXCHANGE FACTOR"/>
    <property type="match status" value="1"/>
</dbReference>
<dbReference type="PROSITE" id="PS50042">
    <property type="entry name" value="CNMP_BINDING_3"/>
    <property type="match status" value="1"/>
</dbReference>
<feature type="domain" description="Cyclic nucleotide-binding" evidence="2">
    <location>
        <begin position="224"/>
        <end position="279"/>
    </location>
</feature>
<feature type="region of interest" description="Disordered" evidence="1">
    <location>
        <begin position="362"/>
        <end position="390"/>
    </location>
</feature>
<dbReference type="OrthoDB" id="10264848at2759"/>
<dbReference type="PANTHER" id="PTHR23101:SF25">
    <property type="entry name" value="GTPASE-ACTIVATING PROTEIN AND VPS9 DOMAIN-CONTAINING PROTEIN 1"/>
    <property type="match status" value="1"/>
</dbReference>
<dbReference type="SUPFAM" id="SSF109993">
    <property type="entry name" value="VPS9 domain"/>
    <property type="match status" value="1"/>
</dbReference>
<feature type="compositionally biased region" description="Low complexity" evidence="1">
    <location>
        <begin position="107"/>
        <end position="120"/>
    </location>
</feature>
<dbReference type="Pfam" id="PF02204">
    <property type="entry name" value="VPS9"/>
    <property type="match status" value="1"/>
</dbReference>
<feature type="compositionally biased region" description="Basic and acidic residues" evidence="1">
    <location>
        <begin position="667"/>
        <end position="678"/>
    </location>
</feature>
<feature type="domain" description="VPS9" evidence="3">
    <location>
        <begin position="678"/>
        <end position="846"/>
    </location>
</feature>
<feature type="compositionally biased region" description="Basic and acidic residues" evidence="1">
    <location>
        <begin position="708"/>
        <end position="723"/>
    </location>
</feature>
<feature type="compositionally biased region" description="Polar residues" evidence="1">
    <location>
        <begin position="15"/>
        <end position="24"/>
    </location>
</feature>
<evidence type="ECO:0008006" key="6">
    <source>
        <dbReference type="Google" id="ProtNLM"/>
    </source>
</evidence>